<gene>
    <name evidence="4" type="ORF">GOB84_12290</name>
</gene>
<comment type="similarity">
    <text evidence="1">Belongs to the myoviridae tail sheath protein family.</text>
</comment>
<accession>A0ABX0KCY6</accession>
<protein>
    <recommendedName>
        <fullName evidence="3">Tail sheath protein subtilisin-like domain-containing protein</fullName>
    </recommendedName>
</protein>
<proteinExistence type="inferred from homology"/>
<comment type="caution">
    <text evidence="4">The sequence shown here is derived from an EMBL/GenBank/DDBJ whole genome shotgun (WGS) entry which is preliminary data.</text>
</comment>
<evidence type="ECO:0000256" key="2">
    <source>
        <dbReference type="SAM" id="MobiDB-lite"/>
    </source>
</evidence>
<organism evidence="4 5">
    <name type="scientific">Acetobacter fallax</name>
    <dbReference type="NCBI Taxonomy" id="1737473"/>
    <lineage>
        <taxon>Bacteria</taxon>
        <taxon>Pseudomonadati</taxon>
        <taxon>Pseudomonadota</taxon>
        <taxon>Alphaproteobacteria</taxon>
        <taxon>Acetobacterales</taxon>
        <taxon>Acetobacteraceae</taxon>
        <taxon>Acetobacter</taxon>
    </lineage>
</organism>
<keyword evidence="5" id="KW-1185">Reference proteome</keyword>
<evidence type="ECO:0000259" key="3">
    <source>
        <dbReference type="Pfam" id="PF04984"/>
    </source>
</evidence>
<name>A0ABX0KCY6_9PROT</name>
<dbReference type="EMBL" id="WOSW01000025">
    <property type="protein sequence ID" value="NHO33329.1"/>
    <property type="molecule type" value="Genomic_DNA"/>
</dbReference>
<dbReference type="Pfam" id="PF04984">
    <property type="entry name" value="Phage_sheath_1"/>
    <property type="match status" value="1"/>
</dbReference>
<evidence type="ECO:0000256" key="1">
    <source>
        <dbReference type="ARBA" id="ARBA00008005"/>
    </source>
</evidence>
<evidence type="ECO:0000313" key="4">
    <source>
        <dbReference type="EMBL" id="NHO33329.1"/>
    </source>
</evidence>
<feature type="domain" description="Tail sheath protein subtilisin-like" evidence="3">
    <location>
        <begin position="258"/>
        <end position="401"/>
    </location>
</feature>
<sequence>MSGSITFGEIPDQWEVPGAYAEVTQINSGTTMAGMPLRVLLIGALSASGTGQAGTIYPNVTASSAQSLAGPGSLMAQAVKAFVTDAPYTVLDMVLVSPQPGAAKQAWTVTPQVSGSSSSSGTTAASASGTSTTATGVAPVVVAAASASGQTALQVNGVRVPVAVSGGMTAAQLGAAVAAAWTSDIQLTTGVACVADASGVLTLTAVEAGGWTADIDVRQSALAIDTVPGVSFAISTLTAGTGWPDMTPALSVTSHTWYTDIVTCLYDAANLVTFATELKRRFNAMVKLDAHGYFGARATYGQALAQAETLNCQQMTCLPAGGARWHPAVAAASLAAVASAALNTDPSRQLRGLALTALAGLGPDDADRFDESMRNILLQNGMSTFLVGQDGSVTIERAMTTYQADSNGNAAEMDARDIMVPKTATRIRYEWNLYISTTYPRAKLADDGSPLANVTSAQVVTPTVVRNAWAGQSRLYENQGWIENTSDLAKKAIFTRHATDRNRLDSYLPIQVIGALIVVASSIQLQE</sequence>
<dbReference type="InterPro" id="IPR035089">
    <property type="entry name" value="Phage_sheath_subtilisin"/>
</dbReference>
<dbReference type="Proteomes" id="UP000615326">
    <property type="component" value="Unassembled WGS sequence"/>
</dbReference>
<feature type="region of interest" description="Disordered" evidence="2">
    <location>
        <begin position="112"/>
        <end position="131"/>
    </location>
</feature>
<dbReference type="RefSeq" id="WP_173577850.1">
    <property type="nucleotide sequence ID" value="NZ_WOSW01000025.1"/>
</dbReference>
<reference evidence="4 5" key="1">
    <citation type="journal article" date="2020" name="Int. J. Syst. Evol. Microbiol.">
        <title>Novel acetic acid bacteria from cider fermentations: Acetobacter conturbans sp. nov. and Acetobacter fallax sp. nov.</title>
        <authorList>
            <person name="Sombolestani A.S."/>
            <person name="Cleenwerck I."/>
            <person name="Cnockaert M."/>
            <person name="Borremans W."/>
            <person name="Wieme A.D."/>
            <person name="De Vuyst L."/>
            <person name="Vandamme P."/>
        </authorList>
    </citation>
    <scope>NUCLEOTIDE SEQUENCE [LARGE SCALE GENOMIC DNA]</scope>
    <source>
        <strain evidence="4 5">LMG 1637</strain>
    </source>
</reference>
<evidence type="ECO:0000313" key="5">
    <source>
        <dbReference type="Proteomes" id="UP000615326"/>
    </source>
</evidence>